<dbReference type="RefSeq" id="WP_098484409.1">
    <property type="nucleotide sequence ID" value="NZ_PDJI01000004.1"/>
</dbReference>
<comment type="similarity">
    <text evidence="2 6">Belongs to the SURF1 family.</text>
</comment>
<protein>
    <recommendedName>
        <fullName evidence="6">SURF1-like protein</fullName>
    </recommendedName>
</protein>
<evidence type="ECO:0000256" key="4">
    <source>
        <dbReference type="ARBA" id="ARBA00022989"/>
    </source>
</evidence>
<dbReference type="EMBL" id="PDJI01000004">
    <property type="protein sequence ID" value="PFG40507.1"/>
    <property type="molecule type" value="Genomic_DNA"/>
</dbReference>
<dbReference type="GO" id="GO:0005886">
    <property type="term" value="C:plasma membrane"/>
    <property type="evidence" value="ECO:0007669"/>
    <property type="project" value="UniProtKB-SubCell"/>
</dbReference>
<evidence type="ECO:0000256" key="5">
    <source>
        <dbReference type="ARBA" id="ARBA00023136"/>
    </source>
</evidence>
<evidence type="ECO:0000313" key="9">
    <source>
        <dbReference type="Proteomes" id="UP000222106"/>
    </source>
</evidence>
<evidence type="ECO:0000256" key="7">
    <source>
        <dbReference type="SAM" id="MobiDB-lite"/>
    </source>
</evidence>
<gene>
    <name evidence="8" type="ORF">ATJ97_3037</name>
</gene>
<dbReference type="PROSITE" id="PS50895">
    <property type="entry name" value="SURF1"/>
    <property type="match status" value="1"/>
</dbReference>
<accession>A0A2A9EN46</accession>
<sequence length="320" mass="33635">MDLRPAVEPDPADVAPTRREADPEDAAGQAADRGPEQAPGPHADGTARDYWRAALTPRMIGLFVLLLAAAVVCVRLGAWQLDRASLRGAEKAEAAHAEVLARDVVPVADVLAPQTSFRAEHLGVPVEVTGTYRADQQIYVPGRVVDGQDAVLVVTALWVTQGPDAGAMMPVLRGWLPPEDLTTDPVAGPADAAVAAALAVPEGEVTVTGYLKDSEAGRGSDLPPGMVGAVSSAELANLWGGPTWSGYVVEFTTTPEGRSEVSPTGLHHAPPPGAAEDTGLNIQNLAYAVEWVIFGGFALALWVRMLRDDVRNRREDAGLV</sequence>
<organism evidence="8 9">
    <name type="scientific">Georgenia soli</name>
    <dbReference type="NCBI Taxonomy" id="638953"/>
    <lineage>
        <taxon>Bacteria</taxon>
        <taxon>Bacillati</taxon>
        <taxon>Actinomycetota</taxon>
        <taxon>Actinomycetes</taxon>
        <taxon>Micrococcales</taxon>
        <taxon>Bogoriellaceae</taxon>
        <taxon>Georgenia</taxon>
    </lineage>
</organism>
<keyword evidence="3 6" id="KW-0812">Transmembrane</keyword>
<evidence type="ECO:0000313" key="8">
    <source>
        <dbReference type="EMBL" id="PFG40507.1"/>
    </source>
</evidence>
<keyword evidence="6" id="KW-1003">Cell membrane</keyword>
<keyword evidence="4 6" id="KW-1133">Transmembrane helix</keyword>
<dbReference type="OrthoDB" id="3266379at2"/>
<dbReference type="CDD" id="cd06662">
    <property type="entry name" value="SURF1"/>
    <property type="match status" value="1"/>
</dbReference>
<proteinExistence type="inferred from homology"/>
<evidence type="ECO:0000256" key="3">
    <source>
        <dbReference type="ARBA" id="ARBA00022692"/>
    </source>
</evidence>
<keyword evidence="5 6" id="KW-0472">Membrane</keyword>
<evidence type="ECO:0000256" key="1">
    <source>
        <dbReference type="ARBA" id="ARBA00004370"/>
    </source>
</evidence>
<comment type="subcellular location">
    <subcellularLocation>
        <location evidence="6">Cell membrane</location>
        <topology evidence="6">Multi-pass membrane protein</topology>
    </subcellularLocation>
    <subcellularLocation>
        <location evidence="1">Membrane</location>
    </subcellularLocation>
</comment>
<keyword evidence="9" id="KW-1185">Reference proteome</keyword>
<feature type="region of interest" description="Disordered" evidence="7">
    <location>
        <begin position="1"/>
        <end position="45"/>
    </location>
</feature>
<comment type="caution">
    <text evidence="8">The sequence shown here is derived from an EMBL/GenBank/DDBJ whole genome shotgun (WGS) entry which is preliminary data.</text>
</comment>
<dbReference type="Proteomes" id="UP000222106">
    <property type="component" value="Unassembled WGS sequence"/>
</dbReference>
<dbReference type="Pfam" id="PF02104">
    <property type="entry name" value="SURF1"/>
    <property type="match status" value="1"/>
</dbReference>
<feature type="region of interest" description="Disordered" evidence="7">
    <location>
        <begin position="255"/>
        <end position="275"/>
    </location>
</feature>
<name>A0A2A9EN46_9MICO</name>
<dbReference type="InterPro" id="IPR045214">
    <property type="entry name" value="Surf1/Surf4"/>
</dbReference>
<evidence type="ECO:0000256" key="2">
    <source>
        <dbReference type="ARBA" id="ARBA00007165"/>
    </source>
</evidence>
<dbReference type="PANTHER" id="PTHR23427">
    <property type="entry name" value="SURFEIT LOCUS PROTEIN"/>
    <property type="match status" value="1"/>
</dbReference>
<feature type="transmembrane region" description="Helical" evidence="6">
    <location>
        <begin position="285"/>
        <end position="303"/>
    </location>
</feature>
<feature type="transmembrane region" description="Helical" evidence="6">
    <location>
        <begin position="60"/>
        <end position="81"/>
    </location>
</feature>
<dbReference type="AlphaFoldDB" id="A0A2A9EN46"/>
<reference evidence="8 9" key="1">
    <citation type="submission" date="2017-10" db="EMBL/GenBank/DDBJ databases">
        <title>Sequencing the genomes of 1000 actinobacteria strains.</title>
        <authorList>
            <person name="Klenk H.-P."/>
        </authorList>
    </citation>
    <scope>NUCLEOTIDE SEQUENCE [LARGE SCALE GENOMIC DNA]</scope>
    <source>
        <strain evidence="8 9">DSM 21838</strain>
    </source>
</reference>
<evidence type="ECO:0000256" key="6">
    <source>
        <dbReference type="RuleBase" id="RU363076"/>
    </source>
</evidence>
<dbReference type="InterPro" id="IPR002994">
    <property type="entry name" value="Surf1/Shy1"/>
</dbReference>
<dbReference type="PANTHER" id="PTHR23427:SF2">
    <property type="entry name" value="SURFEIT LOCUS PROTEIN 1"/>
    <property type="match status" value="1"/>
</dbReference>